<dbReference type="InterPro" id="IPR041118">
    <property type="entry name" value="Rx_N"/>
</dbReference>
<evidence type="ECO:0000256" key="1">
    <source>
        <dbReference type="ARBA" id="ARBA00008894"/>
    </source>
</evidence>
<proteinExistence type="inferred from homology"/>
<evidence type="ECO:0000256" key="2">
    <source>
        <dbReference type="ARBA" id="ARBA00022614"/>
    </source>
</evidence>
<dbReference type="AlphaFoldDB" id="A0A8T0PBA1"/>
<feature type="domain" description="Disease resistance N-terminal" evidence="6">
    <location>
        <begin position="7"/>
        <end position="87"/>
    </location>
</feature>
<dbReference type="PANTHER" id="PTHR19338:SF75">
    <property type="entry name" value="OS08G0170100 PROTEIN"/>
    <property type="match status" value="1"/>
</dbReference>
<keyword evidence="4" id="KW-0547">Nucleotide-binding</keyword>
<comment type="caution">
    <text evidence="7">The sequence shown here is derived from an EMBL/GenBank/DDBJ whole genome shotgun (WGS) entry which is preliminary data.</text>
</comment>
<accession>A0A8T0PBA1</accession>
<dbReference type="InterPro" id="IPR038005">
    <property type="entry name" value="RX-like_CC"/>
</dbReference>
<dbReference type="PANTHER" id="PTHR19338">
    <property type="entry name" value="TRANSLOCASE OF INNER MITOCHONDRIAL MEMBRANE 13 HOMOLOG"/>
    <property type="match status" value="1"/>
</dbReference>
<dbReference type="GO" id="GO:0006952">
    <property type="term" value="P:defense response"/>
    <property type="evidence" value="ECO:0007669"/>
    <property type="project" value="UniProtKB-KW"/>
</dbReference>
<keyword evidence="3" id="KW-0677">Repeat</keyword>
<protein>
    <recommendedName>
        <fullName evidence="6">Disease resistance N-terminal domain-containing protein</fullName>
    </recommendedName>
</protein>
<reference evidence="7" key="1">
    <citation type="submission" date="2020-05" db="EMBL/GenBank/DDBJ databases">
        <title>WGS assembly of Panicum virgatum.</title>
        <authorList>
            <person name="Lovell J.T."/>
            <person name="Jenkins J."/>
            <person name="Shu S."/>
            <person name="Juenger T.E."/>
            <person name="Schmutz J."/>
        </authorList>
    </citation>
    <scope>NUCLEOTIDE SEQUENCE</scope>
    <source>
        <strain evidence="7">AP13</strain>
    </source>
</reference>
<keyword evidence="8" id="KW-1185">Reference proteome</keyword>
<dbReference type="Gene3D" id="1.20.5.4130">
    <property type="match status" value="1"/>
</dbReference>
<keyword evidence="5" id="KW-0611">Plant defense</keyword>
<comment type="similarity">
    <text evidence="1">Belongs to the disease resistance NB-LRR family.</text>
</comment>
<evidence type="ECO:0000256" key="4">
    <source>
        <dbReference type="ARBA" id="ARBA00022741"/>
    </source>
</evidence>
<evidence type="ECO:0000313" key="7">
    <source>
        <dbReference type="EMBL" id="KAG2559421.1"/>
    </source>
</evidence>
<evidence type="ECO:0000256" key="3">
    <source>
        <dbReference type="ARBA" id="ARBA00022737"/>
    </source>
</evidence>
<dbReference type="Proteomes" id="UP000823388">
    <property type="component" value="Chromosome 8N"/>
</dbReference>
<dbReference type="CDD" id="cd14798">
    <property type="entry name" value="RX-CC_like"/>
    <property type="match status" value="1"/>
</dbReference>
<sequence length="104" mass="11736">MEFATGALGTLLPKLGQLLQDEYNLQEGAKKNIEFLTRELQSIEAALCSVGELPPEQVSELVKIWAHDARELSYDMEDIVDTFLCVSRALIPQAKRSPKYSLRR</sequence>
<dbReference type="GO" id="GO:0000166">
    <property type="term" value="F:nucleotide binding"/>
    <property type="evidence" value="ECO:0007669"/>
    <property type="project" value="UniProtKB-KW"/>
</dbReference>
<gene>
    <name evidence="7" type="ORF">PVAP13_8NG309755</name>
</gene>
<evidence type="ECO:0000259" key="6">
    <source>
        <dbReference type="Pfam" id="PF18052"/>
    </source>
</evidence>
<evidence type="ECO:0000256" key="5">
    <source>
        <dbReference type="ARBA" id="ARBA00022821"/>
    </source>
</evidence>
<name>A0A8T0PBA1_PANVG</name>
<dbReference type="Pfam" id="PF18052">
    <property type="entry name" value="Rx_N"/>
    <property type="match status" value="1"/>
</dbReference>
<evidence type="ECO:0000313" key="8">
    <source>
        <dbReference type="Proteomes" id="UP000823388"/>
    </source>
</evidence>
<dbReference type="EMBL" id="CM029052">
    <property type="protein sequence ID" value="KAG2559421.1"/>
    <property type="molecule type" value="Genomic_DNA"/>
</dbReference>
<keyword evidence="2" id="KW-0433">Leucine-rich repeat</keyword>
<organism evidence="7 8">
    <name type="scientific">Panicum virgatum</name>
    <name type="common">Blackwell switchgrass</name>
    <dbReference type="NCBI Taxonomy" id="38727"/>
    <lineage>
        <taxon>Eukaryota</taxon>
        <taxon>Viridiplantae</taxon>
        <taxon>Streptophyta</taxon>
        <taxon>Embryophyta</taxon>
        <taxon>Tracheophyta</taxon>
        <taxon>Spermatophyta</taxon>
        <taxon>Magnoliopsida</taxon>
        <taxon>Liliopsida</taxon>
        <taxon>Poales</taxon>
        <taxon>Poaceae</taxon>
        <taxon>PACMAD clade</taxon>
        <taxon>Panicoideae</taxon>
        <taxon>Panicodae</taxon>
        <taxon>Paniceae</taxon>
        <taxon>Panicinae</taxon>
        <taxon>Panicum</taxon>
        <taxon>Panicum sect. Hiantes</taxon>
    </lineage>
</organism>